<gene>
    <name evidence="5" type="ORF">OCBIM_22031134mg</name>
</gene>
<dbReference type="InterPro" id="IPR036423">
    <property type="entry name" value="SOD-like_Cu/Zn_dom_sf"/>
</dbReference>
<comment type="cofactor">
    <cofactor evidence="1">
        <name>Cu(2+)</name>
        <dbReference type="ChEBI" id="CHEBI:29036"/>
    </cofactor>
</comment>
<dbReference type="OMA" id="KNVWEER"/>
<dbReference type="InterPro" id="IPR024134">
    <property type="entry name" value="SOD_Cu/Zn_/chaperone"/>
</dbReference>
<reference evidence="5" key="1">
    <citation type="submission" date="2015-07" db="EMBL/GenBank/DDBJ databases">
        <title>MeaNS - Measles Nucleotide Surveillance Program.</title>
        <authorList>
            <person name="Tran T."/>
            <person name="Druce J."/>
        </authorList>
    </citation>
    <scope>NUCLEOTIDE SEQUENCE</scope>
    <source>
        <strain evidence="5">UCB-OBI-ISO-001</strain>
        <tissue evidence="5">Gonad</tissue>
    </source>
</reference>
<dbReference type="InterPro" id="IPR001424">
    <property type="entry name" value="SOD_Cu_Zn_dom"/>
</dbReference>
<dbReference type="InterPro" id="IPR036163">
    <property type="entry name" value="HMA_dom_sf"/>
</dbReference>
<feature type="domain" description="HMA" evidence="4">
    <location>
        <begin position="4"/>
        <end position="67"/>
    </location>
</feature>
<dbReference type="GO" id="GO:0006801">
    <property type="term" value="P:superoxide metabolic process"/>
    <property type="evidence" value="ECO:0007669"/>
    <property type="project" value="InterPro"/>
</dbReference>
<name>A0A0L8GMS8_OCTBM</name>
<proteinExistence type="inferred from homology"/>
<dbReference type="Gene3D" id="3.30.70.100">
    <property type="match status" value="1"/>
</dbReference>
<evidence type="ECO:0000256" key="3">
    <source>
        <dbReference type="ARBA" id="ARBA00032899"/>
    </source>
</evidence>
<dbReference type="EMBL" id="KQ421173">
    <property type="protein sequence ID" value="KOF78212.1"/>
    <property type="molecule type" value="Genomic_DNA"/>
</dbReference>
<dbReference type="PROSITE" id="PS50846">
    <property type="entry name" value="HMA_2"/>
    <property type="match status" value="1"/>
</dbReference>
<dbReference type="STRING" id="37653.A0A0L8GMS8"/>
<dbReference type="KEGG" id="obi:106875868"/>
<dbReference type="Gene3D" id="2.60.40.200">
    <property type="entry name" value="Superoxide dismutase, copper/zinc binding domain"/>
    <property type="match status" value="1"/>
</dbReference>
<dbReference type="CDD" id="cd00371">
    <property type="entry name" value="HMA"/>
    <property type="match status" value="1"/>
</dbReference>
<evidence type="ECO:0000256" key="1">
    <source>
        <dbReference type="ARBA" id="ARBA00001973"/>
    </source>
</evidence>
<protein>
    <recommendedName>
        <fullName evidence="3">Superoxide dismutase copper chaperone</fullName>
    </recommendedName>
</protein>
<dbReference type="PANTHER" id="PTHR10003">
    <property type="entry name" value="SUPEROXIDE DISMUTASE CU-ZN -RELATED"/>
    <property type="match status" value="1"/>
</dbReference>
<dbReference type="OrthoDB" id="666972at2759"/>
<dbReference type="AlphaFoldDB" id="A0A0L8GMS8"/>
<evidence type="ECO:0000259" key="4">
    <source>
        <dbReference type="PROSITE" id="PS50846"/>
    </source>
</evidence>
<accession>A0A0L8GMS8</accession>
<dbReference type="GO" id="GO:0005507">
    <property type="term" value="F:copper ion binding"/>
    <property type="evidence" value="ECO:0007669"/>
    <property type="project" value="InterPro"/>
</dbReference>
<organism evidence="5">
    <name type="scientific">Octopus bimaculoides</name>
    <name type="common">California two-spotted octopus</name>
    <dbReference type="NCBI Taxonomy" id="37653"/>
    <lineage>
        <taxon>Eukaryota</taxon>
        <taxon>Metazoa</taxon>
        <taxon>Spiralia</taxon>
        <taxon>Lophotrochozoa</taxon>
        <taxon>Mollusca</taxon>
        <taxon>Cephalopoda</taxon>
        <taxon>Coleoidea</taxon>
        <taxon>Octopodiformes</taxon>
        <taxon>Octopoda</taxon>
        <taxon>Incirrata</taxon>
        <taxon>Octopodidae</taxon>
        <taxon>Octopus</taxon>
    </lineage>
</organism>
<dbReference type="InterPro" id="IPR006121">
    <property type="entry name" value="HMA_dom"/>
</dbReference>
<comment type="similarity">
    <text evidence="2">In the C-terminal section; belongs to the Cu-Zn superoxide dismutase family.</text>
</comment>
<evidence type="ECO:0000313" key="5">
    <source>
        <dbReference type="EMBL" id="KOF78212.1"/>
    </source>
</evidence>
<sequence length="251" mass="26951">MDFPSTTEYAVQMSCNSCVNAVKKTLEGVDGISSFDVNLEEQRVVVKSVLLSSQIKELLEKSGRKVALQGYGTEFTGKNLGAAVAAIDMGKSMVQGVIRLVQASPKTCVIEGTIDGLKPGVHRLNIHEYGDISNGCNSCGDIYGLKQKFDKDASGNLDVIKAGETGRSDFRMVKDNLSISDIIGRSMVIHEGKDISFTDNLSDRVGCGVIARSAGLFQNVKKICACDGVNIWNEKVQPGNTAENELPNAKI</sequence>
<dbReference type="SUPFAM" id="SSF55008">
    <property type="entry name" value="HMA, heavy metal-associated domain"/>
    <property type="match status" value="1"/>
</dbReference>
<dbReference type="SUPFAM" id="SSF49329">
    <property type="entry name" value="Cu,Zn superoxide dismutase-like"/>
    <property type="match status" value="1"/>
</dbReference>
<evidence type="ECO:0000256" key="2">
    <source>
        <dbReference type="ARBA" id="ARBA00025798"/>
    </source>
</evidence>
<dbReference type="Pfam" id="PF00403">
    <property type="entry name" value="HMA"/>
    <property type="match status" value="1"/>
</dbReference>
<dbReference type="Pfam" id="PF00080">
    <property type="entry name" value="Sod_Cu"/>
    <property type="match status" value="1"/>
</dbReference>